<feature type="domain" description="Cytochrome c" evidence="5">
    <location>
        <begin position="38"/>
        <end position="146"/>
    </location>
</feature>
<evidence type="ECO:0000256" key="1">
    <source>
        <dbReference type="ARBA" id="ARBA00022617"/>
    </source>
</evidence>
<keyword evidence="7" id="KW-1185">Reference proteome</keyword>
<keyword evidence="3 4" id="KW-0408">Iron</keyword>
<evidence type="ECO:0000259" key="5">
    <source>
        <dbReference type="PROSITE" id="PS51007"/>
    </source>
</evidence>
<dbReference type="InterPro" id="IPR009056">
    <property type="entry name" value="Cyt_c-like_dom"/>
</dbReference>
<comment type="caution">
    <text evidence="6">The sequence shown here is derived from an EMBL/GenBank/DDBJ whole genome shotgun (WGS) entry which is preliminary data.</text>
</comment>
<dbReference type="Proteomes" id="UP000325291">
    <property type="component" value="Unassembled WGS sequence"/>
</dbReference>
<dbReference type="EMBL" id="VINQ01000001">
    <property type="protein sequence ID" value="KAA0920947.1"/>
    <property type="molecule type" value="Genomic_DNA"/>
</dbReference>
<dbReference type="GO" id="GO:0046872">
    <property type="term" value="F:metal ion binding"/>
    <property type="evidence" value="ECO:0007669"/>
    <property type="project" value="UniProtKB-KW"/>
</dbReference>
<evidence type="ECO:0000256" key="3">
    <source>
        <dbReference type="ARBA" id="ARBA00023004"/>
    </source>
</evidence>
<gene>
    <name evidence="6" type="ORF">FLO80_01870</name>
</gene>
<feature type="domain" description="Cytochrome c" evidence="5">
    <location>
        <begin position="186"/>
        <end position="292"/>
    </location>
</feature>
<dbReference type="Pfam" id="PF00034">
    <property type="entry name" value="Cytochrom_C"/>
    <property type="match status" value="1"/>
</dbReference>
<dbReference type="AlphaFoldDB" id="A0A5A9ZUP2"/>
<evidence type="ECO:0000256" key="2">
    <source>
        <dbReference type="ARBA" id="ARBA00022723"/>
    </source>
</evidence>
<dbReference type="Gene3D" id="1.10.760.10">
    <property type="entry name" value="Cytochrome c-like domain"/>
    <property type="match status" value="2"/>
</dbReference>
<organism evidence="6 7">
    <name type="scientific">Aquicoccus porphyridii</name>
    <dbReference type="NCBI Taxonomy" id="1852029"/>
    <lineage>
        <taxon>Bacteria</taxon>
        <taxon>Pseudomonadati</taxon>
        <taxon>Pseudomonadota</taxon>
        <taxon>Alphaproteobacteria</taxon>
        <taxon>Rhodobacterales</taxon>
        <taxon>Paracoccaceae</taxon>
        <taxon>Aquicoccus</taxon>
    </lineage>
</organism>
<evidence type="ECO:0000256" key="4">
    <source>
        <dbReference type="PROSITE-ProRule" id="PRU00433"/>
    </source>
</evidence>
<name>A0A5A9ZUP2_9RHOB</name>
<dbReference type="GO" id="GO:0020037">
    <property type="term" value="F:heme binding"/>
    <property type="evidence" value="ECO:0007669"/>
    <property type="project" value="InterPro"/>
</dbReference>
<dbReference type="SUPFAM" id="SSF46626">
    <property type="entry name" value="Cytochrome c"/>
    <property type="match status" value="2"/>
</dbReference>
<evidence type="ECO:0000313" key="6">
    <source>
        <dbReference type="EMBL" id="KAA0920947.1"/>
    </source>
</evidence>
<dbReference type="PROSITE" id="PS51007">
    <property type="entry name" value="CYTC"/>
    <property type="match status" value="2"/>
</dbReference>
<dbReference type="PANTHER" id="PTHR35008">
    <property type="entry name" value="BLL4482 PROTEIN-RELATED"/>
    <property type="match status" value="1"/>
</dbReference>
<protein>
    <submittedName>
        <fullName evidence="6">Cytochrome c</fullName>
    </submittedName>
</protein>
<dbReference type="PANTHER" id="PTHR35008:SF8">
    <property type="entry name" value="ALCOHOL DEHYDROGENASE CYTOCHROME C SUBUNIT"/>
    <property type="match status" value="1"/>
</dbReference>
<evidence type="ECO:0000313" key="7">
    <source>
        <dbReference type="Proteomes" id="UP000325291"/>
    </source>
</evidence>
<reference evidence="6 7" key="1">
    <citation type="submission" date="2019-07" db="EMBL/GenBank/DDBJ databases">
        <title>Aquicoccus porphyridii gen. nov., sp. nov., isolated from a small marine red alga, Porphyridium marinum.</title>
        <authorList>
            <person name="Liu L."/>
        </authorList>
    </citation>
    <scope>NUCLEOTIDE SEQUENCE [LARGE SCALE GENOMIC DNA]</scope>
    <source>
        <strain evidence="6 7">L1 8-17</strain>
    </source>
</reference>
<dbReference type="RefSeq" id="WP_111362031.1">
    <property type="nucleotide sequence ID" value="NZ_VINQ01000001.1"/>
</dbReference>
<accession>A0A5A9ZUP2</accession>
<dbReference type="GO" id="GO:0009055">
    <property type="term" value="F:electron transfer activity"/>
    <property type="evidence" value="ECO:0007669"/>
    <property type="project" value="InterPro"/>
</dbReference>
<keyword evidence="1 4" id="KW-0349">Heme</keyword>
<sequence>MYKALRYIVILALIGVGVFWVVTRPAQVDAAQVAQLSTDAARGETVFWAAGCAACHAAPGAEDEERRVLSGGMAFPSPFGTFHAPNISPDPDHGIGGWSVADLASAMLHGTAPDGAHYYPAFPYASYARATLDDVGDLHAYLMTLPASDTPSRPHDVGFPFNIRRSLGGWKWLFAHDDWIVPVTGETLERGRYLVEALGHCGECHTPRNALGGLDYGRWLQGAPSPDGKGRVPAITPDKLDWSERDIAAYLSTGFTPEYDVAGGHMTEVVKNLAHLPEDDLSAIAAYLKAVPPGS</sequence>
<dbReference type="InterPro" id="IPR036909">
    <property type="entry name" value="Cyt_c-like_dom_sf"/>
</dbReference>
<keyword evidence="2 4" id="KW-0479">Metal-binding</keyword>
<proteinExistence type="predicted"/>
<dbReference type="InterPro" id="IPR051459">
    <property type="entry name" value="Cytochrome_c-type_DH"/>
</dbReference>